<evidence type="ECO:0000256" key="2">
    <source>
        <dbReference type="SAM" id="SignalP"/>
    </source>
</evidence>
<dbReference type="OrthoDB" id="2734890at2759"/>
<feature type="region of interest" description="Disordered" evidence="1">
    <location>
        <begin position="32"/>
        <end position="53"/>
    </location>
</feature>
<keyword evidence="2" id="KW-0732">Signal</keyword>
<feature type="chain" id="PRO_5002316397" evidence="2">
    <location>
        <begin position="21"/>
        <end position="221"/>
    </location>
</feature>
<protein>
    <submittedName>
        <fullName evidence="3">Uncharacterized protein</fullName>
    </submittedName>
</protein>
<proteinExistence type="predicted"/>
<organism evidence="3 4">
    <name type="scientific">Fistulina hepatica ATCC 64428</name>
    <dbReference type="NCBI Taxonomy" id="1128425"/>
    <lineage>
        <taxon>Eukaryota</taxon>
        <taxon>Fungi</taxon>
        <taxon>Dikarya</taxon>
        <taxon>Basidiomycota</taxon>
        <taxon>Agaricomycotina</taxon>
        <taxon>Agaricomycetes</taxon>
        <taxon>Agaricomycetidae</taxon>
        <taxon>Agaricales</taxon>
        <taxon>Fistulinaceae</taxon>
        <taxon>Fistulina</taxon>
    </lineage>
</organism>
<keyword evidence="4" id="KW-1185">Reference proteome</keyword>
<gene>
    <name evidence="3" type="ORF">FISHEDRAFT_73206</name>
</gene>
<name>A0A0D7AG68_9AGAR</name>
<dbReference type="EMBL" id="KN881805">
    <property type="protein sequence ID" value="KIY48871.1"/>
    <property type="molecule type" value="Genomic_DNA"/>
</dbReference>
<sequence>MQLLSIFATAFIVFAGATRGASVYQDDTDLIARGGAPEPSKTPAVQPPPAKAPVPKENVGASCFNGVHALLNGPGSRWITPLANACQNWVAKNNTELWSNKICVAAAGVSSPTILRNFDVCVTGAFPTIVIPSQKNLKSLDYNVYANIVGGCAFQKGGCPMTQQNFIDLVYSSISAFGGTEWPSSAQEVIDHWNIIKKWAATGNTVPYLNFNDWLHFFTAF</sequence>
<dbReference type="Proteomes" id="UP000054144">
    <property type="component" value="Unassembled WGS sequence"/>
</dbReference>
<feature type="signal peptide" evidence="2">
    <location>
        <begin position="1"/>
        <end position="20"/>
    </location>
</feature>
<dbReference type="AlphaFoldDB" id="A0A0D7AG68"/>
<evidence type="ECO:0000313" key="3">
    <source>
        <dbReference type="EMBL" id="KIY48871.1"/>
    </source>
</evidence>
<evidence type="ECO:0000256" key="1">
    <source>
        <dbReference type="SAM" id="MobiDB-lite"/>
    </source>
</evidence>
<evidence type="ECO:0000313" key="4">
    <source>
        <dbReference type="Proteomes" id="UP000054144"/>
    </source>
</evidence>
<accession>A0A0D7AG68</accession>
<reference evidence="3 4" key="1">
    <citation type="journal article" date="2015" name="Fungal Genet. Biol.">
        <title>Evolution of novel wood decay mechanisms in Agaricales revealed by the genome sequences of Fistulina hepatica and Cylindrobasidium torrendii.</title>
        <authorList>
            <person name="Floudas D."/>
            <person name="Held B.W."/>
            <person name="Riley R."/>
            <person name="Nagy L.G."/>
            <person name="Koehler G."/>
            <person name="Ransdell A.S."/>
            <person name="Younus H."/>
            <person name="Chow J."/>
            <person name="Chiniquy J."/>
            <person name="Lipzen A."/>
            <person name="Tritt A."/>
            <person name="Sun H."/>
            <person name="Haridas S."/>
            <person name="LaButti K."/>
            <person name="Ohm R.A."/>
            <person name="Kues U."/>
            <person name="Blanchette R.A."/>
            <person name="Grigoriev I.V."/>
            <person name="Minto R.E."/>
            <person name="Hibbett D.S."/>
        </authorList>
    </citation>
    <scope>NUCLEOTIDE SEQUENCE [LARGE SCALE GENOMIC DNA]</scope>
    <source>
        <strain evidence="3 4">ATCC 64428</strain>
    </source>
</reference>